<sequence>MGEKKVPDVLLNTGHKMPVLGMGTSVENRPSNETLASIFVDAIEAGYRHFDSAAVYGTEEAIGLAVKKAIDKGLIKGRDDIFITSKPWNTHAHHDLILPALKASLKKLGTEYVDLYLIHWPVRLRHDLENPVVFSKEDILPFDIEGTWKAMEECYKLGLAKSIGICNYGIKKLTKLLEIATIPPAVHQVEMNPSWQQWKLREFCKEKGIHVSAWSALGAYNIFWGSGAVMENPILKDIAAAKGKNVAQVALRWTYQQGSSAMVKSFNKERMKQNIDIFDFELSEEDLEKIKHVPQRRQYTGDMWLSEHGSYNTLEELWDGKKMPIMGLGTATSPLPSNEELASILVEAIGVGYRHFDTAAIYGTEEAVGKAVSKALEVGLIRERHDVFITSKLWNTHAHHDLVLPALKTTLRKLRLEYVDMYLIHWPVRLRQDVEGFNFTGEDVIPFDIKGTWEAMEECYRLGLAKSIGVSNFGIKKLTQLLENATIPPAVNQVEMNPSWQQGKLREFCKQNGIHVSAWSPLGAYKVFWGSTAVMENPILLEIAEARNKSVAQIALRWICEEGASAIVKSFNKERMRENLDIFEWELSQEESDKISKIPQSRLYKAEFFVSQNGVYKSLEELWDGDP</sequence>
<reference evidence="3 4" key="1">
    <citation type="submission" date="2019-01" db="EMBL/GenBank/DDBJ databases">
        <title>Sequencing of cultivated peanut Arachis hypogaea provides insights into genome evolution and oil improvement.</title>
        <authorList>
            <person name="Chen X."/>
        </authorList>
    </citation>
    <scope>NUCLEOTIDE SEQUENCE [LARGE SCALE GENOMIC DNA]</scope>
    <source>
        <strain evidence="4">cv. Fuhuasheng</strain>
        <tissue evidence="3">Leaves</tissue>
    </source>
</reference>
<gene>
    <name evidence="3" type="ORF">Ahy_A05g022678</name>
</gene>
<dbReference type="CDD" id="cd19124">
    <property type="entry name" value="AKR_AKR4A_4B"/>
    <property type="match status" value="2"/>
</dbReference>
<comment type="caution">
    <text evidence="3">The sequence shown here is derived from an EMBL/GenBank/DDBJ whole genome shotgun (WGS) entry which is preliminary data.</text>
</comment>
<dbReference type="AlphaFoldDB" id="A0A445D194"/>
<dbReference type="SUPFAM" id="SSF51430">
    <property type="entry name" value="NAD(P)-linked oxidoreductase"/>
    <property type="match status" value="2"/>
</dbReference>
<dbReference type="PANTHER" id="PTHR11732">
    <property type="entry name" value="ALDO/KETO REDUCTASE"/>
    <property type="match status" value="1"/>
</dbReference>
<dbReference type="PROSITE" id="PS00062">
    <property type="entry name" value="ALDOKETO_REDUCTASE_2"/>
    <property type="match status" value="2"/>
</dbReference>
<dbReference type="InterPro" id="IPR023210">
    <property type="entry name" value="NADP_OxRdtase_dom"/>
</dbReference>
<dbReference type="PROSITE" id="PS00798">
    <property type="entry name" value="ALDOKETO_REDUCTASE_1"/>
    <property type="match status" value="2"/>
</dbReference>
<dbReference type="InterPro" id="IPR044497">
    <property type="entry name" value="AKR4A/B"/>
</dbReference>
<dbReference type="PROSITE" id="PS00063">
    <property type="entry name" value="ALDOKETO_REDUCTASE_3"/>
    <property type="match status" value="2"/>
</dbReference>
<evidence type="ECO:0000313" key="3">
    <source>
        <dbReference type="EMBL" id="RYR56941.1"/>
    </source>
</evidence>
<dbReference type="Gene3D" id="3.20.20.100">
    <property type="entry name" value="NADP-dependent oxidoreductase domain"/>
    <property type="match status" value="2"/>
</dbReference>
<dbReference type="FunFam" id="3.20.20.100:FF:000014">
    <property type="entry name" value="NAD(P)-linked oxidoreductase superfamily protein"/>
    <property type="match status" value="2"/>
</dbReference>
<proteinExistence type="predicted"/>
<organism evidence="3 4">
    <name type="scientific">Arachis hypogaea</name>
    <name type="common">Peanut</name>
    <dbReference type="NCBI Taxonomy" id="3818"/>
    <lineage>
        <taxon>Eukaryota</taxon>
        <taxon>Viridiplantae</taxon>
        <taxon>Streptophyta</taxon>
        <taxon>Embryophyta</taxon>
        <taxon>Tracheophyta</taxon>
        <taxon>Spermatophyta</taxon>
        <taxon>Magnoliopsida</taxon>
        <taxon>eudicotyledons</taxon>
        <taxon>Gunneridae</taxon>
        <taxon>Pentapetalae</taxon>
        <taxon>rosids</taxon>
        <taxon>fabids</taxon>
        <taxon>Fabales</taxon>
        <taxon>Fabaceae</taxon>
        <taxon>Papilionoideae</taxon>
        <taxon>50 kb inversion clade</taxon>
        <taxon>dalbergioids sensu lato</taxon>
        <taxon>Dalbergieae</taxon>
        <taxon>Pterocarpus clade</taxon>
        <taxon>Arachis</taxon>
    </lineage>
</organism>
<feature type="domain" description="NADP-dependent oxidoreductase" evidence="2">
    <location>
        <begin position="21"/>
        <end position="292"/>
    </location>
</feature>
<feature type="domain" description="NADP-dependent oxidoreductase" evidence="2">
    <location>
        <begin position="326"/>
        <end position="598"/>
    </location>
</feature>
<keyword evidence="1" id="KW-0560">Oxidoreductase</keyword>
<evidence type="ECO:0000259" key="2">
    <source>
        <dbReference type="Pfam" id="PF00248"/>
    </source>
</evidence>
<dbReference type="EMBL" id="SDMP01000005">
    <property type="protein sequence ID" value="RYR56941.1"/>
    <property type="molecule type" value="Genomic_DNA"/>
</dbReference>
<keyword evidence="4" id="KW-1185">Reference proteome</keyword>
<dbReference type="GO" id="GO:0016616">
    <property type="term" value="F:oxidoreductase activity, acting on the CH-OH group of donors, NAD or NADP as acceptor"/>
    <property type="evidence" value="ECO:0007669"/>
    <property type="project" value="InterPro"/>
</dbReference>
<dbReference type="InterPro" id="IPR020471">
    <property type="entry name" value="AKR"/>
</dbReference>
<dbReference type="PRINTS" id="PR00069">
    <property type="entry name" value="ALDKETRDTASE"/>
</dbReference>
<dbReference type="STRING" id="3818.A0A445D194"/>
<evidence type="ECO:0000256" key="1">
    <source>
        <dbReference type="ARBA" id="ARBA00023002"/>
    </source>
</evidence>
<dbReference type="InterPro" id="IPR036812">
    <property type="entry name" value="NAD(P)_OxRdtase_dom_sf"/>
</dbReference>
<name>A0A445D194_ARAHY</name>
<protein>
    <recommendedName>
        <fullName evidence="2">NADP-dependent oxidoreductase domain-containing protein</fullName>
    </recommendedName>
</protein>
<dbReference type="Proteomes" id="UP000289738">
    <property type="component" value="Chromosome A05"/>
</dbReference>
<dbReference type="GO" id="GO:0044550">
    <property type="term" value="P:secondary metabolite biosynthetic process"/>
    <property type="evidence" value="ECO:0007669"/>
    <property type="project" value="UniProtKB-ARBA"/>
</dbReference>
<evidence type="ECO:0000313" key="4">
    <source>
        <dbReference type="Proteomes" id="UP000289738"/>
    </source>
</evidence>
<accession>A0A445D194</accession>
<dbReference type="Pfam" id="PF00248">
    <property type="entry name" value="Aldo_ket_red"/>
    <property type="match status" value="2"/>
</dbReference>
<dbReference type="InterPro" id="IPR018170">
    <property type="entry name" value="Aldo/ket_reductase_CS"/>
</dbReference>